<reference evidence="1" key="1">
    <citation type="journal article" date="2023" name="G3 (Bethesda)">
        <title>A reference genome for the long-term kleptoplast-retaining sea slug Elysia crispata morphotype clarki.</title>
        <authorList>
            <person name="Eastman K.E."/>
            <person name="Pendleton A.L."/>
            <person name="Shaikh M.A."/>
            <person name="Suttiyut T."/>
            <person name="Ogas R."/>
            <person name="Tomko P."/>
            <person name="Gavelis G."/>
            <person name="Widhalm J.R."/>
            <person name="Wisecaver J.H."/>
        </authorList>
    </citation>
    <scope>NUCLEOTIDE SEQUENCE</scope>
    <source>
        <strain evidence="1">ECLA1</strain>
    </source>
</reference>
<proteinExistence type="predicted"/>
<dbReference type="Proteomes" id="UP001283361">
    <property type="component" value="Unassembled WGS sequence"/>
</dbReference>
<gene>
    <name evidence="1" type="ORF">RRG08_067139</name>
</gene>
<organism evidence="1 2">
    <name type="scientific">Elysia crispata</name>
    <name type="common">lettuce slug</name>
    <dbReference type="NCBI Taxonomy" id="231223"/>
    <lineage>
        <taxon>Eukaryota</taxon>
        <taxon>Metazoa</taxon>
        <taxon>Spiralia</taxon>
        <taxon>Lophotrochozoa</taxon>
        <taxon>Mollusca</taxon>
        <taxon>Gastropoda</taxon>
        <taxon>Heterobranchia</taxon>
        <taxon>Euthyneura</taxon>
        <taxon>Panpulmonata</taxon>
        <taxon>Sacoglossa</taxon>
        <taxon>Placobranchoidea</taxon>
        <taxon>Plakobranchidae</taxon>
        <taxon>Elysia</taxon>
    </lineage>
</organism>
<accession>A0AAE1DG46</accession>
<dbReference type="AlphaFoldDB" id="A0AAE1DG46"/>
<dbReference type="EMBL" id="JAWDGP010003929">
    <property type="protein sequence ID" value="KAK3769424.1"/>
    <property type="molecule type" value="Genomic_DNA"/>
</dbReference>
<keyword evidence="2" id="KW-1185">Reference proteome</keyword>
<evidence type="ECO:0000313" key="2">
    <source>
        <dbReference type="Proteomes" id="UP001283361"/>
    </source>
</evidence>
<sequence>MRACRVAKPRTDLEPRSRFRTSVPVHNPLRQKAEVKRAEQTQTVETIPRRLLPEFPQLQWRENHCGPAVLRGVKALWVAPTRAACENPRQEKEVKRRYLEPDVASVEVAELRR</sequence>
<name>A0AAE1DG46_9GAST</name>
<evidence type="ECO:0000313" key="1">
    <source>
        <dbReference type="EMBL" id="KAK3769424.1"/>
    </source>
</evidence>
<protein>
    <submittedName>
        <fullName evidence="1">Uncharacterized protein</fullName>
    </submittedName>
</protein>
<comment type="caution">
    <text evidence="1">The sequence shown here is derived from an EMBL/GenBank/DDBJ whole genome shotgun (WGS) entry which is preliminary data.</text>
</comment>